<accession>A0ABU0IA81</accession>
<feature type="transmembrane region" description="Helical" evidence="1">
    <location>
        <begin position="37"/>
        <end position="58"/>
    </location>
</feature>
<dbReference type="RefSeq" id="WP_307156608.1">
    <property type="nucleotide sequence ID" value="NZ_JAUSWH010000002.1"/>
</dbReference>
<evidence type="ECO:0000313" key="3">
    <source>
        <dbReference type="Proteomes" id="UP001235269"/>
    </source>
</evidence>
<dbReference type="EMBL" id="JAUSWH010000002">
    <property type="protein sequence ID" value="MDQ0454385.1"/>
    <property type="molecule type" value="Genomic_DNA"/>
</dbReference>
<dbReference type="InterPro" id="IPR006696">
    <property type="entry name" value="DUF423"/>
</dbReference>
<name>A0ABU0IA81_9HYPH</name>
<gene>
    <name evidence="2" type="ORF">QO005_000712</name>
</gene>
<keyword evidence="1" id="KW-0472">Membrane</keyword>
<evidence type="ECO:0000313" key="2">
    <source>
        <dbReference type="EMBL" id="MDQ0454385.1"/>
    </source>
</evidence>
<reference evidence="2 3" key="1">
    <citation type="submission" date="2023-07" db="EMBL/GenBank/DDBJ databases">
        <title>Genomic Encyclopedia of Type Strains, Phase IV (KMG-IV): sequencing the most valuable type-strain genomes for metagenomic binning, comparative biology and taxonomic classification.</title>
        <authorList>
            <person name="Goeker M."/>
        </authorList>
    </citation>
    <scope>NUCLEOTIDE SEQUENCE [LARGE SCALE GENOMIC DNA]</scope>
    <source>
        <strain evidence="2 3">DSM 100301</strain>
    </source>
</reference>
<keyword evidence="1" id="KW-0812">Transmembrane</keyword>
<organism evidence="2 3">
    <name type="scientific">Rhizobium paknamense</name>
    <dbReference type="NCBI Taxonomy" id="1206817"/>
    <lineage>
        <taxon>Bacteria</taxon>
        <taxon>Pseudomonadati</taxon>
        <taxon>Pseudomonadota</taxon>
        <taxon>Alphaproteobacteria</taxon>
        <taxon>Hyphomicrobiales</taxon>
        <taxon>Rhizobiaceae</taxon>
        <taxon>Rhizobium/Agrobacterium group</taxon>
        <taxon>Rhizobium</taxon>
    </lineage>
</organism>
<dbReference type="Proteomes" id="UP001235269">
    <property type="component" value="Unassembled WGS sequence"/>
</dbReference>
<feature type="transmembrane region" description="Helical" evidence="1">
    <location>
        <begin position="97"/>
        <end position="117"/>
    </location>
</feature>
<proteinExistence type="predicted"/>
<sequence length="118" mass="11619">MALAAVNWVLPVFAGLFGAAGVGLAAAAAHVTGAANLLTPASAIALAHAPAVLALYLAADRLPTATAAGLILCLGVLLFCGDLVLKQFTGHGLFPMAAPSGGFSMMAGWLLVAVGAFF</sequence>
<protein>
    <submittedName>
        <fullName evidence="2">Uncharacterized membrane protein YgdD (TMEM256/DUF423 family)</fullName>
    </submittedName>
</protein>
<keyword evidence="1" id="KW-1133">Transmembrane helix</keyword>
<keyword evidence="3" id="KW-1185">Reference proteome</keyword>
<evidence type="ECO:0000256" key="1">
    <source>
        <dbReference type="SAM" id="Phobius"/>
    </source>
</evidence>
<feature type="transmembrane region" description="Helical" evidence="1">
    <location>
        <begin position="65"/>
        <end position="85"/>
    </location>
</feature>
<comment type="caution">
    <text evidence="2">The sequence shown here is derived from an EMBL/GenBank/DDBJ whole genome shotgun (WGS) entry which is preliminary data.</text>
</comment>
<dbReference type="Pfam" id="PF04241">
    <property type="entry name" value="DUF423"/>
    <property type="match status" value="1"/>
</dbReference>